<feature type="region of interest" description="Disordered" evidence="7">
    <location>
        <begin position="1"/>
        <end position="37"/>
    </location>
</feature>
<reference evidence="8 9" key="1">
    <citation type="journal article" date="2019" name="Int. J. Syst. Evol. Microbiol.">
        <title>The Global Catalogue of Microorganisms (GCM) 10K type strain sequencing project: providing services to taxonomists for standard genome sequencing and annotation.</title>
        <authorList>
            <consortium name="The Broad Institute Genomics Platform"/>
            <consortium name="The Broad Institute Genome Sequencing Center for Infectious Disease"/>
            <person name="Wu L."/>
            <person name="Ma J."/>
        </authorList>
    </citation>
    <scope>NUCLEOTIDE SEQUENCE [LARGE SCALE GENOMIC DNA]</scope>
    <source>
        <strain evidence="8 9">JCM 16014</strain>
    </source>
</reference>
<keyword evidence="3" id="KW-0227">DNA damage</keyword>
<evidence type="ECO:0000256" key="3">
    <source>
        <dbReference type="ARBA" id="ARBA00022763"/>
    </source>
</evidence>
<dbReference type="NCBIfam" id="TIGR00632">
    <property type="entry name" value="vsr"/>
    <property type="match status" value="1"/>
</dbReference>
<evidence type="ECO:0000313" key="9">
    <source>
        <dbReference type="Proteomes" id="UP001500751"/>
    </source>
</evidence>
<evidence type="ECO:0008006" key="10">
    <source>
        <dbReference type="Google" id="ProtNLM"/>
    </source>
</evidence>
<dbReference type="Proteomes" id="UP001500751">
    <property type="component" value="Unassembled WGS sequence"/>
</dbReference>
<feature type="compositionally biased region" description="Basic and acidic residues" evidence="7">
    <location>
        <begin position="25"/>
        <end position="37"/>
    </location>
</feature>
<organism evidence="8 9">
    <name type="scientific">Catenulispora yoronensis</name>
    <dbReference type="NCBI Taxonomy" id="450799"/>
    <lineage>
        <taxon>Bacteria</taxon>
        <taxon>Bacillati</taxon>
        <taxon>Actinomycetota</taxon>
        <taxon>Actinomycetes</taxon>
        <taxon>Catenulisporales</taxon>
        <taxon>Catenulisporaceae</taxon>
        <taxon>Catenulispora</taxon>
    </lineage>
</organism>
<evidence type="ECO:0000256" key="2">
    <source>
        <dbReference type="ARBA" id="ARBA00022759"/>
    </source>
</evidence>
<keyword evidence="9" id="KW-1185">Reference proteome</keyword>
<dbReference type="Gene3D" id="3.40.960.10">
    <property type="entry name" value="VSR Endonuclease"/>
    <property type="match status" value="1"/>
</dbReference>
<keyword evidence="2" id="KW-0255">Endonuclease</keyword>
<evidence type="ECO:0000256" key="6">
    <source>
        <dbReference type="ARBA" id="ARBA00029466"/>
    </source>
</evidence>
<protein>
    <recommendedName>
        <fullName evidence="10">Very short patch repair endonuclease</fullName>
    </recommendedName>
</protein>
<gene>
    <name evidence="8" type="ORF">GCM10009839_27790</name>
</gene>
<evidence type="ECO:0000256" key="5">
    <source>
        <dbReference type="ARBA" id="ARBA00023204"/>
    </source>
</evidence>
<name>A0ABN2U2L1_9ACTN</name>
<evidence type="ECO:0000256" key="4">
    <source>
        <dbReference type="ARBA" id="ARBA00022801"/>
    </source>
</evidence>
<proteinExistence type="inferred from homology"/>
<evidence type="ECO:0000313" key="8">
    <source>
        <dbReference type="EMBL" id="GAA2027457.1"/>
    </source>
</evidence>
<comment type="caution">
    <text evidence="8">The sequence shown here is derived from an EMBL/GenBank/DDBJ whole genome shotgun (WGS) entry which is preliminary data.</text>
</comment>
<comment type="similarity">
    <text evidence="6">Belongs to the Vsr family.</text>
</comment>
<sequence length="259" mass="29596">MTGNWNNSNPPPEAWRRGRGVSPAREQDEAAGGHDRRVVPLDDGRIALGSVALRVFPKTRRIRAYLRWSDRGDTKEKYLGEVGEATRLENLRFAWTRARERGVALPDDREDARGSWASTVDTRATMRGNRSKDTKPEKRLRSQLHALGLRYNVGKRPVPTVRRTADVVFTKARVAIFIDGCYWHGCPDHYRPARQNGEFWSQKIHANQQRDADTDRIMAEAGWRVVRVWEHEDPSEAAQRIADLVRVVSPEPRVNVVST</sequence>
<dbReference type="Pfam" id="PF03852">
    <property type="entry name" value="Vsr"/>
    <property type="match status" value="1"/>
</dbReference>
<evidence type="ECO:0000256" key="1">
    <source>
        <dbReference type="ARBA" id="ARBA00022722"/>
    </source>
</evidence>
<keyword evidence="4" id="KW-0378">Hydrolase</keyword>
<dbReference type="SUPFAM" id="SSF52980">
    <property type="entry name" value="Restriction endonuclease-like"/>
    <property type="match status" value="1"/>
</dbReference>
<accession>A0ABN2U2L1</accession>
<dbReference type="InterPro" id="IPR011335">
    <property type="entry name" value="Restrct_endonuc-II-like"/>
</dbReference>
<keyword evidence="1" id="KW-0540">Nuclease</keyword>
<dbReference type="InterPro" id="IPR004603">
    <property type="entry name" value="DNA_mismatch_endonuc_vsr"/>
</dbReference>
<evidence type="ECO:0000256" key="7">
    <source>
        <dbReference type="SAM" id="MobiDB-lite"/>
    </source>
</evidence>
<dbReference type="EMBL" id="BAAAQN010000013">
    <property type="protein sequence ID" value="GAA2027457.1"/>
    <property type="molecule type" value="Genomic_DNA"/>
</dbReference>
<keyword evidence="5" id="KW-0234">DNA repair</keyword>
<dbReference type="CDD" id="cd00221">
    <property type="entry name" value="Vsr"/>
    <property type="match status" value="1"/>
</dbReference>